<evidence type="ECO:0000313" key="12">
    <source>
        <dbReference type="EMBL" id="UNM97541.1"/>
    </source>
</evidence>
<proteinExistence type="inferred from homology"/>
<keyword evidence="8 11" id="KW-0067">ATP-binding</keyword>
<dbReference type="PRINTS" id="PR01100">
    <property type="entry name" value="SHIKIMTKNASE"/>
</dbReference>
<evidence type="ECO:0000256" key="1">
    <source>
        <dbReference type="ARBA" id="ARBA00004842"/>
    </source>
</evidence>
<protein>
    <recommendedName>
        <fullName evidence="3 11">Shikimate kinase</fullName>
        <shortName evidence="11">SK</shortName>
        <ecNumber evidence="3 11">2.7.1.71</ecNumber>
    </recommendedName>
</protein>
<comment type="catalytic activity">
    <reaction evidence="10 11">
        <text>shikimate + ATP = 3-phosphoshikimate + ADP + H(+)</text>
        <dbReference type="Rhea" id="RHEA:13121"/>
        <dbReference type="ChEBI" id="CHEBI:15378"/>
        <dbReference type="ChEBI" id="CHEBI:30616"/>
        <dbReference type="ChEBI" id="CHEBI:36208"/>
        <dbReference type="ChEBI" id="CHEBI:145989"/>
        <dbReference type="ChEBI" id="CHEBI:456216"/>
        <dbReference type="EC" id="2.7.1.71"/>
    </reaction>
</comment>
<organism evidence="12 13">
    <name type="scientific">Ignatzschineria rhizosphaerae</name>
    <dbReference type="NCBI Taxonomy" id="2923279"/>
    <lineage>
        <taxon>Bacteria</taxon>
        <taxon>Pseudomonadati</taxon>
        <taxon>Pseudomonadota</taxon>
        <taxon>Gammaproteobacteria</taxon>
        <taxon>Cardiobacteriales</taxon>
        <taxon>Ignatzschineriaceae</taxon>
        <taxon>Ignatzschineria</taxon>
    </lineage>
</organism>
<keyword evidence="6 11" id="KW-0547">Nucleotide-binding</keyword>
<evidence type="ECO:0000256" key="2">
    <source>
        <dbReference type="ARBA" id="ARBA00006997"/>
    </source>
</evidence>
<comment type="function">
    <text evidence="11">Catalyzes the specific phosphorylation of the 3-hydroxyl group of shikimic acid using ATP as a cosubstrate.</text>
</comment>
<feature type="binding site" evidence="11">
    <location>
        <position position="70"/>
    </location>
    <ligand>
        <name>substrate</name>
    </ligand>
</feature>
<keyword evidence="4 11" id="KW-0028">Amino-acid biosynthesis</keyword>
<feature type="binding site" evidence="11">
    <location>
        <position position="6"/>
    </location>
    <ligand>
        <name>Mg(2+)</name>
        <dbReference type="ChEBI" id="CHEBI:18420"/>
    </ligand>
</feature>
<feature type="binding site" evidence="11">
    <location>
        <begin position="2"/>
        <end position="7"/>
    </location>
    <ligand>
        <name>ATP</name>
        <dbReference type="ChEBI" id="CHEBI:30616"/>
    </ligand>
</feature>
<comment type="caution">
    <text evidence="11">Lacks conserved residue(s) required for the propagation of feature annotation.</text>
</comment>
<evidence type="ECO:0000256" key="11">
    <source>
        <dbReference type="HAMAP-Rule" id="MF_00109"/>
    </source>
</evidence>
<dbReference type="Gene3D" id="3.40.50.300">
    <property type="entry name" value="P-loop containing nucleotide triphosphate hydrolases"/>
    <property type="match status" value="1"/>
</dbReference>
<evidence type="ECO:0000256" key="6">
    <source>
        <dbReference type="ARBA" id="ARBA00022741"/>
    </source>
</evidence>
<evidence type="ECO:0000313" key="13">
    <source>
        <dbReference type="Proteomes" id="UP000829542"/>
    </source>
</evidence>
<accession>A0ABY3X3T3</accession>
<evidence type="ECO:0000256" key="5">
    <source>
        <dbReference type="ARBA" id="ARBA00022679"/>
    </source>
</evidence>
<dbReference type="SUPFAM" id="SSF52540">
    <property type="entry name" value="P-loop containing nucleoside triphosphate hydrolases"/>
    <property type="match status" value="1"/>
</dbReference>
<keyword evidence="5 11" id="KW-0808">Transferase</keyword>
<evidence type="ECO:0000256" key="7">
    <source>
        <dbReference type="ARBA" id="ARBA00022777"/>
    </source>
</evidence>
<dbReference type="Pfam" id="PF01202">
    <property type="entry name" value="SKI"/>
    <property type="match status" value="1"/>
</dbReference>
<dbReference type="InterPro" id="IPR000623">
    <property type="entry name" value="Shikimate_kinase/TSH1"/>
</dbReference>
<dbReference type="HAMAP" id="MF_00109">
    <property type="entry name" value="Shikimate_kinase"/>
    <property type="match status" value="1"/>
</dbReference>
<name>A0ABY3X3T3_9GAMM</name>
<dbReference type="InterPro" id="IPR031322">
    <property type="entry name" value="Shikimate/glucono_kinase"/>
</dbReference>
<sequence>MGSGKSTIGKILAKALAYDFVDSDQHVESITGVTIPYIFEMEGEIGFRDREEKAILELTQRRNIVLATGGGAVIRPENRAALAANGIVIYLNVPPESQYERVRFDNQRPLLKNDDPKAVLTALYEVRDPLYRDVADYIVFSDNIPPKVVVSGIIESIVQNKLPCPEWLVGNR</sequence>
<comment type="pathway">
    <text evidence="1 11">Metabolic intermediate biosynthesis; chorismate biosynthesis; chorismate from D-erythrose 4-phosphate and phosphoenolpyruvate: step 5/7.</text>
</comment>
<evidence type="ECO:0000256" key="8">
    <source>
        <dbReference type="ARBA" id="ARBA00022840"/>
    </source>
</evidence>
<dbReference type="EC" id="2.7.1.71" evidence="3 11"/>
<dbReference type="EMBL" id="CP093379">
    <property type="protein sequence ID" value="UNM97541.1"/>
    <property type="molecule type" value="Genomic_DNA"/>
</dbReference>
<feature type="binding site" evidence="11">
    <location>
        <position position="127"/>
    </location>
    <ligand>
        <name>substrate</name>
    </ligand>
</feature>
<dbReference type="PROSITE" id="PS01128">
    <property type="entry name" value="SHIKIMATE_KINASE"/>
    <property type="match status" value="1"/>
</dbReference>
<dbReference type="InterPro" id="IPR027417">
    <property type="entry name" value="P-loop_NTPase"/>
</dbReference>
<gene>
    <name evidence="11" type="primary">aroK</name>
    <name evidence="12" type="ORF">MMG00_02315</name>
</gene>
<keyword evidence="9 11" id="KW-0057">Aromatic amino acid biosynthesis</keyword>
<evidence type="ECO:0000256" key="4">
    <source>
        <dbReference type="ARBA" id="ARBA00022605"/>
    </source>
</evidence>
<comment type="similarity">
    <text evidence="2 11">Belongs to the shikimate kinase family.</text>
</comment>
<evidence type="ECO:0000256" key="3">
    <source>
        <dbReference type="ARBA" id="ARBA00012154"/>
    </source>
</evidence>
<evidence type="ECO:0000256" key="10">
    <source>
        <dbReference type="ARBA" id="ARBA00048567"/>
    </source>
</evidence>
<comment type="subunit">
    <text evidence="11">Monomer.</text>
</comment>
<feature type="binding site" evidence="11">
    <location>
        <position position="108"/>
    </location>
    <ligand>
        <name>ATP</name>
        <dbReference type="ChEBI" id="CHEBI:30616"/>
    </ligand>
</feature>
<feature type="binding site" evidence="11">
    <location>
        <position position="24"/>
    </location>
    <ligand>
        <name>substrate</name>
    </ligand>
</feature>
<dbReference type="PANTHER" id="PTHR21087">
    <property type="entry name" value="SHIKIMATE KINASE"/>
    <property type="match status" value="1"/>
</dbReference>
<dbReference type="PANTHER" id="PTHR21087:SF16">
    <property type="entry name" value="SHIKIMATE KINASE 1, CHLOROPLASTIC"/>
    <property type="match status" value="1"/>
</dbReference>
<keyword evidence="11" id="KW-0963">Cytoplasm</keyword>
<dbReference type="InterPro" id="IPR023000">
    <property type="entry name" value="Shikimate_kinase_CS"/>
</dbReference>
<reference evidence="12 13" key="1">
    <citation type="submission" date="2022-03" db="EMBL/GenBank/DDBJ databases">
        <title>Ignatzschineria rhizosphaerae HR5S32.</title>
        <authorList>
            <person name="Sun J.Q."/>
            <person name="Feng J.Y."/>
        </authorList>
    </citation>
    <scope>NUCLEOTIDE SEQUENCE [LARGE SCALE GENOMIC DNA]</scope>
    <source>
        <strain evidence="12 13">HR5S32</strain>
    </source>
</reference>
<comment type="subcellular location">
    <subcellularLocation>
        <location evidence="11">Cytoplasm</location>
    </subcellularLocation>
</comment>
<keyword evidence="13" id="KW-1185">Reference proteome</keyword>
<keyword evidence="11" id="KW-0479">Metal-binding</keyword>
<evidence type="ECO:0000256" key="9">
    <source>
        <dbReference type="ARBA" id="ARBA00023141"/>
    </source>
</evidence>
<keyword evidence="7 11" id="KW-0418">Kinase</keyword>
<keyword evidence="11" id="KW-0460">Magnesium</keyword>
<dbReference type="CDD" id="cd00464">
    <property type="entry name" value="SK"/>
    <property type="match status" value="1"/>
</dbReference>
<dbReference type="Proteomes" id="UP000829542">
    <property type="component" value="Chromosome"/>
</dbReference>
<feature type="binding site" evidence="11">
    <location>
        <position position="48"/>
    </location>
    <ligand>
        <name>substrate</name>
    </ligand>
</feature>
<dbReference type="GO" id="GO:0016301">
    <property type="term" value="F:kinase activity"/>
    <property type="evidence" value="ECO:0007669"/>
    <property type="project" value="UniProtKB-KW"/>
</dbReference>
<comment type="cofactor">
    <cofactor evidence="11">
        <name>Mg(2+)</name>
        <dbReference type="ChEBI" id="CHEBI:18420"/>
    </cofactor>
    <text evidence="11">Binds 1 Mg(2+) ion per subunit.</text>
</comment>